<gene>
    <name evidence="1" type="ORF">COU88_02385</name>
</gene>
<reference evidence="2" key="1">
    <citation type="submission" date="2017-09" db="EMBL/GenBank/DDBJ databases">
        <title>Depth-based differentiation of microbial function through sediment-hosted aquifers and enrichment of novel symbionts in the deep terrestrial subsurface.</title>
        <authorList>
            <person name="Probst A.J."/>
            <person name="Ladd B."/>
            <person name="Jarett J.K."/>
            <person name="Geller-Mcgrath D.E."/>
            <person name="Sieber C.M.K."/>
            <person name="Emerson J.B."/>
            <person name="Anantharaman K."/>
            <person name="Thomas B.C."/>
            <person name="Malmstrom R."/>
            <person name="Stieglmeier M."/>
            <person name="Klingl A."/>
            <person name="Woyke T."/>
            <person name="Ryan C.M."/>
            <person name="Banfield J.F."/>
        </authorList>
    </citation>
    <scope>NUCLEOTIDE SEQUENCE [LARGE SCALE GENOMIC DNA]</scope>
</reference>
<name>A0A2M8KSM3_9BACT</name>
<dbReference type="Proteomes" id="UP000229554">
    <property type="component" value="Unassembled WGS sequence"/>
</dbReference>
<sequence>MIQQDESKQAHNHTPISINPSVVAIGKESEPLRMSEAIESLNLAESSETPTEEYIEEIPHAPEITEEMRQAGVRHPTTSVIINGREFKFPMALEEVSDGLKEPSTSGKHWLALFIEYILAKLGFKIVDKKGNSQVVRR</sequence>
<evidence type="ECO:0000313" key="1">
    <source>
        <dbReference type="EMBL" id="PJE62916.1"/>
    </source>
</evidence>
<comment type="caution">
    <text evidence="1">The sequence shown here is derived from an EMBL/GenBank/DDBJ whole genome shotgun (WGS) entry which is preliminary data.</text>
</comment>
<accession>A0A2M8KSM3</accession>
<proteinExistence type="predicted"/>
<organism evidence="1 2">
    <name type="scientific">Candidatus Roizmanbacteria bacterium CG10_big_fil_rev_8_21_14_0_10_39_6</name>
    <dbReference type="NCBI Taxonomy" id="1974853"/>
    <lineage>
        <taxon>Bacteria</taxon>
        <taxon>Candidatus Roizmaniibacteriota</taxon>
    </lineage>
</organism>
<protein>
    <submittedName>
        <fullName evidence="1">Uncharacterized protein</fullName>
    </submittedName>
</protein>
<evidence type="ECO:0000313" key="2">
    <source>
        <dbReference type="Proteomes" id="UP000229554"/>
    </source>
</evidence>
<dbReference type="AlphaFoldDB" id="A0A2M8KSM3"/>
<dbReference type="EMBL" id="PFED01000104">
    <property type="protein sequence ID" value="PJE62916.1"/>
    <property type="molecule type" value="Genomic_DNA"/>
</dbReference>